<keyword evidence="2" id="KW-1185">Reference proteome</keyword>
<name>A0AAE0THH2_9BIVA</name>
<reference evidence="1" key="3">
    <citation type="submission" date="2023-05" db="EMBL/GenBank/DDBJ databases">
        <authorList>
            <person name="Smith C.H."/>
        </authorList>
    </citation>
    <scope>NUCLEOTIDE SEQUENCE</scope>
    <source>
        <strain evidence="1">CHS0354</strain>
        <tissue evidence="1">Mantle</tissue>
    </source>
</reference>
<proteinExistence type="predicted"/>
<dbReference type="AlphaFoldDB" id="A0AAE0THH2"/>
<organism evidence="1 2">
    <name type="scientific">Potamilus streckersoni</name>
    <dbReference type="NCBI Taxonomy" id="2493646"/>
    <lineage>
        <taxon>Eukaryota</taxon>
        <taxon>Metazoa</taxon>
        <taxon>Spiralia</taxon>
        <taxon>Lophotrochozoa</taxon>
        <taxon>Mollusca</taxon>
        <taxon>Bivalvia</taxon>
        <taxon>Autobranchia</taxon>
        <taxon>Heteroconchia</taxon>
        <taxon>Palaeoheterodonta</taxon>
        <taxon>Unionida</taxon>
        <taxon>Unionoidea</taxon>
        <taxon>Unionidae</taxon>
        <taxon>Ambleminae</taxon>
        <taxon>Lampsilini</taxon>
        <taxon>Potamilus</taxon>
    </lineage>
</organism>
<evidence type="ECO:0000313" key="1">
    <source>
        <dbReference type="EMBL" id="KAK3610068.1"/>
    </source>
</evidence>
<accession>A0AAE0THH2</accession>
<protein>
    <submittedName>
        <fullName evidence="1">Uncharacterized protein</fullName>
    </submittedName>
</protein>
<dbReference type="Proteomes" id="UP001195483">
    <property type="component" value="Unassembled WGS sequence"/>
</dbReference>
<reference evidence="1" key="2">
    <citation type="journal article" date="2021" name="Genome Biol. Evol.">
        <title>Developing a high-quality reference genome for a parasitic bivalve with doubly uniparental inheritance (Bivalvia: Unionida).</title>
        <authorList>
            <person name="Smith C.H."/>
        </authorList>
    </citation>
    <scope>NUCLEOTIDE SEQUENCE</scope>
    <source>
        <strain evidence="1">CHS0354</strain>
        <tissue evidence="1">Mantle</tissue>
    </source>
</reference>
<comment type="caution">
    <text evidence="1">The sequence shown here is derived from an EMBL/GenBank/DDBJ whole genome shotgun (WGS) entry which is preliminary data.</text>
</comment>
<sequence>MKSFDAEMEAIKIPCVPSEEIEDPYETLEILYKLSSALGGLVYGPPKNLPISIFVLTELATMDPPDFLPECRNLFDAVKEAAFALSDKNTAIQERKREELIQLFTDEEKNELLEEKSRIIQIIGIHRETLRKIHQVEQTYFSMCPNSTTTPPASNELSSFIGQDLMTTRCTLQQSEERFRAKLTELATRLKERLIISTESKIKKILMTLRNVTSLIEKHIIKVDPSILSRRLYEITSWTYKTPVVNVDEFLPLVSPRLARGIYKAIRRRAEMNSVTNKGPPITYEHINVYVKSSESLYVQNGSERSCRRARRIKQKLVSIDAKKAFGWTRFNLLTPKRWVLYSMSSVQKIY</sequence>
<gene>
    <name evidence="1" type="ORF">CHS0354_032154</name>
</gene>
<dbReference type="EMBL" id="JAEAOA010001908">
    <property type="protein sequence ID" value="KAK3610068.1"/>
    <property type="molecule type" value="Genomic_DNA"/>
</dbReference>
<reference evidence="1" key="1">
    <citation type="journal article" date="2021" name="Genome Biol. Evol.">
        <title>A High-Quality Reference Genome for a Parasitic Bivalve with Doubly Uniparental Inheritance (Bivalvia: Unionida).</title>
        <authorList>
            <person name="Smith C.H."/>
        </authorList>
    </citation>
    <scope>NUCLEOTIDE SEQUENCE</scope>
    <source>
        <strain evidence="1">CHS0354</strain>
    </source>
</reference>
<evidence type="ECO:0000313" key="2">
    <source>
        <dbReference type="Proteomes" id="UP001195483"/>
    </source>
</evidence>